<keyword evidence="3" id="KW-0479">Metal-binding</keyword>
<sequence>MGILGVGIDIVSLRRVLALVERRSASRLAHRILSPNEFSLWQSKTAKLSFDNERFLAVRWAVKEAAYKAMFPTYKPTWKELSYYSHNVSASQKPSLVFGGQGHTNITLHVSVSHDGDYIIAQVLAEHNLTK</sequence>
<dbReference type="InterPro" id="IPR002582">
    <property type="entry name" value="ACPS"/>
</dbReference>
<evidence type="ECO:0000256" key="2">
    <source>
        <dbReference type="ARBA" id="ARBA00022679"/>
    </source>
</evidence>
<evidence type="ECO:0000256" key="7">
    <source>
        <dbReference type="ARBA" id="ARBA00023160"/>
    </source>
</evidence>
<dbReference type="GO" id="GO:0006633">
    <property type="term" value="P:fatty acid biosynthetic process"/>
    <property type="evidence" value="ECO:0007669"/>
    <property type="project" value="UniProtKB-KW"/>
</dbReference>
<dbReference type="Gene3D" id="3.90.470.20">
    <property type="entry name" value="4'-phosphopantetheinyl transferase domain"/>
    <property type="match status" value="1"/>
</dbReference>
<dbReference type="HAMAP" id="MF_00101">
    <property type="entry name" value="AcpS"/>
    <property type="match status" value="1"/>
</dbReference>
<gene>
    <name evidence="9" type="ORF">QCA50_000267</name>
</gene>
<keyword evidence="6" id="KW-0443">Lipid metabolism</keyword>
<dbReference type="Proteomes" id="UP001385951">
    <property type="component" value="Unassembled WGS sequence"/>
</dbReference>
<comment type="caution">
    <text evidence="9">The sequence shown here is derived from an EMBL/GenBank/DDBJ whole genome shotgun (WGS) entry which is preliminary data.</text>
</comment>
<protein>
    <recommendedName>
        <fullName evidence="8">4'-phosphopantetheinyl transferase domain-containing protein</fullName>
    </recommendedName>
</protein>
<dbReference type="Pfam" id="PF01648">
    <property type="entry name" value="ACPS"/>
    <property type="match status" value="1"/>
</dbReference>
<keyword evidence="1" id="KW-0444">Lipid biosynthesis</keyword>
<name>A0AAW0GQ62_9APHY</name>
<keyword evidence="5" id="KW-0460">Magnesium</keyword>
<evidence type="ECO:0000313" key="10">
    <source>
        <dbReference type="Proteomes" id="UP001385951"/>
    </source>
</evidence>
<dbReference type="InterPro" id="IPR008278">
    <property type="entry name" value="4-PPantetheinyl_Trfase_dom"/>
</dbReference>
<organism evidence="9 10">
    <name type="scientific">Cerrena zonata</name>
    <dbReference type="NCBI Taxonomy" id="2478898"/>
    <lineage>
        <taxon>Eukaryota</taxon>
        <taxon>Fungi</taxon>
        <taxon>Dikarya</taxon>
        <taxon>Basidiomycota</taxon>
        <taxon>Agaricomycotina</taxon>
        <taxon>Agaricomycetes</taxon>
        <taxon>Polyporales</taxon>
        <taxon>Cerrenaceae</taxon>
        <taxon>Cerrena</taxon>
    </lineage>
</organism>
<keyword evidence="2" id="KW-0808">Transferase</keyword>
<keyword evidence="10" id="KW-1185">Reference proteome</keyword>
<evidence type="ECO:0000256" key="5">
    <source>
        <dbReference type="ARBA" id="ARBA00022842"/>
    </source>
</evidence>
<reference evidence="9 10" key="1">
    <citation type="submission" date="2022-09" db="EMBL/GenBank/DDBJ databases">
        <authorList>
            <person name="Palmer J.M."/>
        </authorList>
    </citation>
    <scope>NUCLEOTIDE SEQUENCE [LARGE SCALE GENOMIC DNA]</scope>
    <source>
        <strain evidence="9 10">DSM 7382</strain>
    </source>
</reference>
<dbReference type="InterPro" id="IPR037143">
    <property type="entry name" value="4-PPantetheinyl_Trfase_dom_sf"/>
</dbReference>
<keyword evidence="4" id="KW-0276">Fatty acid metabolism</keyword>
<dbReference type="GO" id="GO:0000287">
    <property type="term" value="F:magnesium ion binding"/>
    <property type="evidence" value="ECO:0007669"/>
    <property type="project" value="InterPro"/>
</dbReference>
<feature type="domain" description="4'-phosphopantetheinyl transferase" evidence="8">
    <location>
        <begin position="5"/>
        <end position="122"/>
    </location>
</feature>
<dbReference type="EMBL" id="JASBNA010000001">
    <property type="protein sequence ID" value="KAK7695631.1"/>
    <property type="molecule type" value="Genomic_DNA"/>
</dbReference>
<evidence type="ECO:0000259" key="8">
    <source>
        <dbReference type="Pfam" id="PF01648"/>
    </source>
</evidence>
<keyword evidence="7" id="KW-0275">Fatty acid biosynthesis</keyword>
<dbReference type="AlphaFoldDB" id="A0AAW0GQ62"/>
<accession>A0AAW0GQ62</accession>
<proteinExistence type="inferred from homology"/>
<dbReference type="InterPro" id="IPR004568">
    <property type="entry name" value="Ppantetheine-prot_Trfase_dom"/>
</dbReference>
<dbReference type="SUPFAM" id="SSF56214">
    <property type="entry name" value="4'-phosphopantetheinyl transferase"/>
    <property type="match status" value="1"/>
</dbReference>
<evidence type="ECO:0000313" key="9">
    <source>
        <dbReference type="EMBL" id="KAK7695631.1"/>
    </source>
</evidence>
<dbReference type="NCBIfam" id="TIGR00556">
    <property type="entry name" value="pantethn_trn"/>
    <property type="match status" value="1"/>
</dbReference>
<dbReference type="NCBIfam" id="TIGR00516">
    <property type="entry name" value="acpS"/>
    <property type="match status" value="1"/>
</dbReference>
<dbReference type="GO" id="GO:0008897">
    <property type="term" value="F:holo-[acyl-carrier-protein] synthase activity"/>
    <property type="evidence" value="ECO:0007669"/>
    <property type="project" value="InterPro"/>
</dbReference>
<evidence type="ECO:0000256" key="4">
    <source>
        <dbReference type="ARBA" id="ARBA00022832"/>
    </source>
</evidence>
<evidence type="ECO:0000256" key="3">
    <source>
        <dbReference type="ARBA" id="ARBA00022723"/>
    </source>
</evidence>
<evidence type="ECO:0000256" key="1">
    <source>
        <dbReference type="ARBA" id="ARBA00022516"/>
    </source>
</evidence>
<evidence type="ECO:0000256" key="6">
    <source>
        <dbReference type="ARBA" id="ARBA00023098"/>
    </source>
</evidence>